<evidence type="ECO:0000256" key="5">
    <source>
        <dbReference type="ARBA" id="ARBA00007731"/>
    </source>
</evidence>
<feature type="domain" description="Phosphoribosyl-AMP cyclohydrolase" evidence="14">
    <location>
        <begin position="47"/>
        <end position="119"/>
    </location>
</feature>
<evidence type="ECO:0000256" key="9">
    <source>
        <dbReference type="ARBA" id="ARBA00022801"/>
    </source>
</evidence>
<feature type="region of interest" description="Phosphoribosyl-ATP pyrophosphohydrolase" evidence="13">
    <location>
        <begin position="127"/>
        <end position="215"/>
    </location>
</feature>
<dbReference type="GO" id="GO:0005737">
    <property type="term" value="C:cytoplasm"/>
    <property type="evidence" value="ECO:0007669"/>
    <property type="project" value="UniProtKB-SubCell"/>
</dbReference>
<dbReference type="InterPro" id="IPR023019">
    <property type="entry name" value="His_synth_HisIE"/>
</dbReference>
<dbReference type="Gene3D" id="3.10.20.810">
    <property type="entry name" value="Phosphoribosyl-AMP cyclohydrolase"/>
    <property type="match status" value="1"/>
</dbReference>
<comment type="catalytic activity">
    <reaction evidence="1 13">
        <text>1-(5-phospho-beta-D-ribosyl)-5'-AMP + H2O = 1-(5-phospho-beta-D-ribosyl)-5-[(5-phospho-beta-D-ribosylamino)methylideneamino]imidazole-4-carboxamide</text>
        <dbReference type="Rhea" id="RHEA:20049"/>
        <dbReference type="ChEBI" id="CHEBI:15377"/>
        <dbReference type="ChEBI" id="CHEBI:58435"/>
        <dbReference type="ChEBI" id="CHEBI:59457"/>
        <dbReference type="EC" id="3.5.4.19"/>
    </reaction>
</comment>
<dbReference type="FunFam" id="3.10.20.810:FF:000001">
    <property type="entry name" value="Histidine biosynthesis bifunctional protein HisIE"/>
    <property type="match status" value="1"/>
</dbReference>
<reference evidence="15" key="1">
    <citation type="submission" date="2020-02" db="EMBL/GenBank/DDBJ databases">
        <authorList>
            <person name="Meier V. D."/>
        </authorList>
    </citation>
    <scope>NUCLEOTIDE SEQUENCE</scope>
    <source>
        <strain evidence="15">AVDCRST_MAG79</strain>
    </source>
</reference>
<dbReference type="GO" id="GO:0005524">
    <property type="term" value="F:ATP binding"/>
    <property type="evidence" value="ECO:0007669"/>
    <property type="project" value="UniProtKB-KW"/>
</dbReference>
<dbReference type="GO" id="GO:0004636">
    <property type="term" value="F:phosphoribosyl-ATP diphosphatase activity"/>
    <property type="evidence" value="ECO:0007669"/>
    <property type="project" value="UniProtKB-UniRule"/>
</dbReference>
<evidence type="ECO:0000256" key="3">
    <source>
        <dbReference type="ARBA" id="ARBA00005169"/>
    </source>
</evidence>
<dbReference type="InterPro" id="IPR008179">
    <property type="entry name" value="HisE"/>
</dbReference>
<keyword evidence="11 13" id="KW-0368">Histidine biosynthesis</keyword>
<dbReference type="UniPathway" id="UPA00031">
    <property type="reaction ID" value="UER00007"/>
</dbReference>
<dbReference type="Pfam" id="PF01502">
    <property type="entry name" value="PRA-CH"/>
    <property type="match status" value="1"/>
</dbReference>
<comment type="pathway">
    <text evidence="4 13">Amino-acid biosynthesis; L-histidine biosynthesis; L-histidine from 5-phospho-alpha-D-ribose 1-diphosphate: step 2/9.</text>
</comment>
<keyword evidence="8 13" id="KW-0547">Nucleotide-binding</keyword>
<sequence length="215" mass="23124">MSDARHPGPLSDAPVLALGGIAEGVRYDADGLVVCVCQDAATGEVLMVAWQDERALDRTLRSRRATFWSRSRGELWEKGATSGNALDVEWARLDCDGDTVLLGVTPVGPACHTGARSCFGDDGAALLPHLARLLTSRRAADPQDSYAARLLHGPREHTARKVGEEALEVVLAEPRSEALVGEVADLVFHALLLLAHDELDPLAPLRVLQDRRAGR</sequence>
<keyword evidence="7 13" id="KW-0028">Amino-acid biosynthesis</keyword>
<keyword evidence="12 13" id="KW-0511">Multifunctional enzyme</keyword>
<evidence type="ECO:0000256" key="2">
    <source>
        <dbReference type="ARBA" id="ARBA00001460"/>
    </source>
</evidence>
<dbReference type="NCBIfam" id="TIGR03188">
    <property type="entry name" value="histidine_hisI"/>
    <property type="match status" value="1"/>
</dbReference>
<evidence type="ECO:0000256" key="4">
    <source>
        <dbReference type="ARBA" id="ARBA00005204"/>
    </source>
</evidence>
<comment type="similarity">
    <text evidence="6 13">In the N-terminal section; belongs to the PRA-CH family.</text>
</comment>
<evidence type="ECO:0000256" key="8">
    <source>
        <dbReference type="ARBA" id="ARBA00022741"/>
    </source>
</evidence>
<dbReference type="AlphaFoldDB" id="A0A6J4U8W5"/>
<dbReference type="EMBL" id="CADCWC010000286">
    <property type="protein sequence ID" value="CAA9541344.1"/>
    <property type="molecule type" value="Genomic_DNA"/>
</dbReference>
<comment type="catalytic activity">
    <reaction evidence="2 13">
        <text>1-(5-phospho-beta-D-ribosyl)-ATP + H2O = 1-(5-phospho-beta-D-ribosyl)-5'-AMP + diphosphate + H(+)</text>
        <dbReference type="Rhea" id="RHEA:22828"/>
        <dbReference type="ChEBI" id="CHEBI:15377"/>
        <dbReference type="ChEBI" id="CHEBI:15378"/>
        <dbReference type="ChEBI" id="CHEBI:33019"/>
        <dbReference type="ChEBI" id="CHEBI:59457"/>
        <dbReference type="ChEBI" id="CHEBI:73183"/>
        <dbReference type="EC" id="3.6.1.31"/>
    </reaction>
</comment>
<dbReference type="InterPro" id="IPR038019">
    <property type="entry name" value="PRib_AMP_CycHydrolase_sf"/>
</dbReference>
<evidence type="ECO:0000256" key="11">
    <source>
        <dbReference type="ARBA" id="ARBA00023102"/>
    </source>
</evidence>
<evidence type="ECO:0000256" key="1">
    <source>
        <dbReference type="ARBA" id="ARBA00000024"/>
    </source>
</evidence>
<dbReference type="GO" id="GO:0000105">
    <property type="term" value="P:L-histidine biosynthetic process"/>
    <property type="evidence" value="ECO:0007669"/>
    <property type="project" value="UniProtKB-UniRule"/>
</dbReference>
<keyword evidence="9 13" id="KW-0378">Hydrolase</keyword>
<protein>
    <recommendedName>
        <fullName evidence="13">Histidine biosynthesis bifunctional protein HisIE</fullName>
    </recommendedName>
    <domain>
        <recommendedName>
            <fullName evidence="13">Phosphoribosyl-AMP cyclohydrolase</fullName>
            <shortName evidence="13">PRA-CH</shortName>
            <ecNumber evidence="13">3.5.4.19</ecNumber>
        </recommendedName>
    </domain>
    <domain>
        <recommendedName>
            <fullName evidence="13">Phosphoribosyl-ATP pyrophosphatase</fullName>
            <shortName evidence="13">PRA-PH</shortName>
            <ecNumber evidence="13">3.6.1.31</ecNumber>
        </recommendedName>
    </domain>
</protein>
<dbReference type="SUPFAM" id="SSF101386">
    <property type="entry name" value="all-alpha NTP pyrophosphatases"/>
    <property type="match status" value="1"/>
</dbReference>
<evidence type="ECO:0000256" key="10">
    <source>
        <dbReference type="ARBA" id="ARBA00022840"/>
    </source>
</evidence>
<keyword evidence="10 13" id="KW-0067">ATP-binding</keyword>
<evidence type="ECO:0000256" key="13">
    <source>
        <dbReference type="HAMAP-Rule" id="MF_01019"/>
    </source>
</evidence>
<dbReference type="EC" id="3.6.1.31" evidence="13"/>
<organism evidence="15">
    <name type="scientific">uncultured Thermoleophilia bacterium</name>
    <dbReference type="NCBI Taxonomy" id="1497501"/>
    <lineage>
        <taxon>Bacteria</taxon>
        <taxon>Bacillati</taxon>
        <taxon>Actinomycetota</taxon>
        <taxon>Thermoleophilia</taxon>
        <taxon>environmental samples</taxon>
    </lineage>
</organism>
<name>A0A6J4U8W5_9ACTN</name>
<evidence type="ECO:0000259" key="14">
    <source>
        <dbReference type="Pfam" id="PF01502"/>
    </source>
</evidence>
<dbReference type="HAMAP" id="MF_01019">
    <property type="entry name" value="HisIE"/>
    <property type="match status" value="1"/>
</dbReference>
<comment type="subcellular location">
    <subcellularLocation>
        <location evidence="13">Cytoplasm</location>
    </subcellularLocation>
</comment>
<dbReference type="InterPro" id="IPR021130">
    <property type="entry name" value="PRib-ATP_PPHydrolase-like"/>
</dbReference>
<comment type="similarity">
    <text evidence="5 13">In the C-terminal section; belongs to the PRA-PH family.</text>
</comment>
<feature type="region of interest" description="Phosphoribosyl-AMP cyclohydrolase" evidence="13">
    <location>
        <begin position="1"/>
        <end position="126"/>
    </location>
</feature>
<evidence type="ECO:0000256" key="7">
    <source>
        <dbReference type="ARBA" id="ARBA00022605"/>
    </source>
</evidence>
<dbReference type="GO" id="GO:0004635">
    <property type="term" value="F:phosphoribosyl-AMP cyclohydrolase activity"/>
    <property type="evidence" value="ECO:0007669"/>
    <property type="project" value="UniProtKB-UniRule"/>
</dbReference>
<evidence type="ECO:0000256" key="12">
    <source>
        <dbReference type="ARBA" id="ARBA00023268"/>
    </source>
</evidence>
<dbReference type="EC" id="3.5.4.19" evidence="13"/>
<dbReference type="SUPFAM" id="SSF141734">
    <property type="entry name" value="HisI-like"/>
    <property type="match status" value="1"/>
</dbReference>
<dbReference type="InterPro" id="IPR002496">
    <property type="entry name" value="PRib_AMP_CycHydrolase_dom"/>
</dbReference>
<evidence type="ECO:0000313" key="15">
    <source>
        <dbReference type="EMBL" id="CAA9541344.1"/>
    </source>
</evidence>
<gene>
    <name evidence="13" type="primary">hisI</name>
    <name evidence="13" type="synonym">hisIE</name>
    <name evidence="15" type="ORF">AVDCRST_MAG79-1891</name>
</gene>
<dbReference type="NCBIfam" id="NF002747">
    <property type="entry name" value="PRK02759.1"/>
    <property type="match status" value="1"/>
</dbReference>
<dbReference type="PANTHER" id="PTHR42945:SF1">
    <property type="entry name" value="HISTIDINE BIOSYNTHESIS BIFUNCTIONAL PROTEIN HIS7"/>
    <property type="match status" value="1"/>
</dbReference>
<evidence type="ECO:0000256" key="6">
    <source>
        <dbReference type="ARBA" id="ARBA00008299"/>
    </source>
</evidence>
<dbReference type="Gene3D" id="1.10.287.1080">
    <property type="entry name" value="MazG-like"/>
    <property type="match status" value="1"/>
</dbReference>
<dbReference type="PANTHER" id="PTHR42945">
    <property type="entry name" value="HISTIDINE BIOSYNTHESIS BIFUNCTIONAL PROTEIN"/>
    <property type="match status" value="1"/>
</dbReference>
<proteinExistence type="inferred from homology"/>
<accession>A0A6J4U8W5</accession>
<dbReference type="CDD" id="cd11534">
    <property type="entry name" value="NTP-PPase_HisIE_like"/>
    <property type="match status" value="1"/>
</dbReference>
<comment type="pathway">
    <text evidence="3 13">Amino-acid biosynthesis; L-histidine biosynthesis; L-histidine from 5-phospho-alpha-D-ribose 1-diphosphate: step 3/9.</text>
</comment>
<keyword evidence="13" id="KW-0963">Cytoplasm</keyword>
<dbReference type="Pfam" id="PF01503">
    <property type="entry name" value="PRA-PH"/>
    <property type="match status" value="1"/>
</dbReference>
<dbReference type="NCBIfam" id="NF000768">
    <property type="entry name" value="PRK00051.1"/>
    <property type="match status" value="1"/>
</dbReference>